<evidence type="ECO:0000256" key="2">
    <source>
        <dbReference type="SAM" id="MobiDB-lite"/>
    </source>
</evidence>
<protein>
    <submittedName>
        <fullName evidence="4">LALA0S05e06392g1_1</fullName>
    </submittedName>
</protein>
<dbReference type="PANTHER" id="PTHR12184:SF1">
    <property type="entry name" value="UBIQUINOL-CYTOCHROME-C REDUCTASE COMPLEX ASSEMBLY FACTOR 1"/>
    <property type="match status" value="1"/>
</dbReference>
<sequence length="337" mass="39220">MLSYNASNGAKNLLHSFRSVKFPNTFRSFNYSTNTNKINKASDLESPEELTLKSHLKSKPIDYTNNAPVNPKKQRPLLSDSKYESKLYQLPKWKEALGEIVIKGFNLDMDKVRAGPVAGSYYYAMCKEQGLQFENEPLSPTAKFFYEDLKLPRTFSQWFQVTILHEWILFVRMRAMPFKYGKNYQQKLVDRTFTDIELRLFDEMNVNSSRIADQYLKDFNSQLRGAVFAYDEGFFTDDSTLAAAIWRNLFGGRKNVDMVHLEAMVRYVRAQLYVLSKMSDREFAMGGFKFVPPDETVHQLSAQQEEDMKKAVVEKYEAMDKRTDLLPSERSKLSYEN</sequence>
<dbReference type="GO" id="GO:0005761">
    <property type="term" value="C:mitochondrial ribosome"/>
    <property type="evidence" value="ECO:0007669"/>
    <property type="project" value="EnsemblFungi"/>
</dbReference>
<dbReference type="OrthoDB" id="10253878at2759"/>
<dbReference type="HOGENOM" id="CLU_051390_1_0_1"/>
<dbReference type="PANTHER" id="PTHR12184">
    <property type="entry name" value="UBIQUINOL-CYTOCHROME C REDUCTASE COMPLEX ASSEMBLY FACTOR 1 FAMILY MEMBER"/>
    <property type="match status" value="1"/>
</dbReference>
<dbReference type="RefSeq" id="XP_022628697.1">
    <property type="nucleotide sequence ID" value="XM_022772366.1"/>
</dbReference>
<dbReference type="GO" id="GO:0061671">
    <property type="term" value="C:Cbp3p-Cbp6 complex"/>
    <property type="evidence" value="ECO:0007669"/>
    <property type="project" value="EnsemblFungi"/>
</dbReference>
<dbReference type="InterPro" id="IPR007129">
    <property type="entry name" value="Ubiqinol_cyt_c_chaperone_CPB3"/>
</dbReference>
<dbReference type="GO" id="GO:0003729">
    <property type="term" value="F:mRNA binding"/>
    <property type="evidence" value="ECO:0007669"/>
    <property type="project" value="EnsemblFungi"/>
</dbReference>
<gene>
    <name evidence="4" type="ORF">LALA0_S05e06392g</name>
</gene>
<dbReference type="GO" id="GO:0070131">
    <property type="term" value="P:positive regulation of mitochondrial translation"/>
    <property type="evidence" value="ECO:0007669"/>
    <property type="project" value="EnsemblFungi"/>
</dbReference>
<dbReference type="GO" id="GO:0031966">
    <property type="term" value="C:mitochondrial membrane"/>
    <property type="evidence" value="ECO:0007669"/>
    <property type="project" value="EnsemblFungi"/>
</dbReference>
<dbReference type="GeneID" id="34685941"/>
<evidence type="ECO:0000259" key="3">
    <source>
        <dbReference type="Pfam" id="PF03981"/>
    </source>
</evidence>
<evidence type="ECO:0000313" key="4">
    <source>
        <dbReference type="EMBL" id="CEP62471.1"/>
    </source>
</evidence>
<dbReference type="InterPro" id="IPR021150">
    <property type="entry name" value="Ubiq_cyt_c_chap"/>
</dbReference>
<evidence type="ECO:0000256" key="1">
    <source>
        <dbReference type="ARBA" id="ARBA00006407"/>
    </source>
</evidence>
<organism evidence="4 5">
    <name type="scientific">Lachancea lanzarotensis</name>
    <dbReference type="NCBI Taxonomy" id="1245769"/>
    <lineage>
        <taxon>Eukaryota</taxon>
        <taxon>Fungi</taxon>
        <taxon>Dikarya</taxon>
        <taxon>Ascomycota</taxon>
        <taxon>Saccharomycotina</taxon>
        <taxon>Saccharomycetes</taxon>
        <taxon>Saccharomycetales</taxon>
        <taxon>Saccharomycetaceae</taxon>
        <taxon>Lachancea</taxon>
    </lineage>
</organism>
<name>A0A0C7NAG7_9SACH</name>
<accession>A0A0C7NAG7</accession>
<dbReference type="GO" id="GO:0034551">
    <property type="term" value="P:mitochondrial respiratory chain complex III assembly"/>
    <property type="evidence" value="ECO:0007669"/>
    <property type="project" value="EnsemblFungi"/>
</dbReference>
<dbReference type="Proteomes" id="UP000054304">
    <property type="component" value="Unassembled WGS sequence"/>
</dbReference>
<comment type="similarity">
    <text evidence="1">Belongs to the CBP3 family.</text>
</comment>
<dbReference type="AlphaFoldDB" id="A0A0C7NAG7"/>
<keyword evidence="5" id="KW-1185">Reference proteome</keyword>
<evidence type="ECO:0000313" key="5">
    <source>
        <dbReference type="Proteomes" id="UP000054304"/>
    </source>
</evidence>
<dbReference type="GO" id="GO:0050821">
    <property type="term" value="P:protein stabilization"/>
    <property type="evidence" value="ECO:0007669"/>
    <property type="project" value="EnsemblFungi"/>
</dbReference>
<reference evidence="4 5" key="1">
    <citation type="submission" date="2014-12" db="EMBL/GenBank/DDBJ databases">
        <authorList>
            <person name="Neuveglise Cecile"/>
        </authorList>
    </citation>
    <scope>NUCLEOTIDE SEQUENCE [LARGE SCALE GENOMIC DNA]</scope>
    <source>
        <strain evidence="4 5">CBS 12615</strain>
    </source>
</reference>
<dbReference type="STRING" id="1245769.A0A0C7NAG7"/>
<dbReference type="GO" id="GO:0043022">
    <property type="term" value="F:ribosome binding"/>
    <property type="evidence" value="ECO:0007669"/>
    <property type="project" value="EnsemblFungi"/>
</dbReference>
<proteinExistence type="inferred from homology"/>
<feature type="region of interest" description="Disordered" evidence="2">
    <location>
        <begin position="55"/>
        <end position="75"/>
    </location>
</feature>
<feature type="domain" description="Ubiquinol-cytochrome c chaperone" evidence="3">
    <location>
        <begin position="147"/>
        <end position="290"/>
    </location>
</feature>
<dbReference type="EMBL" id="LN736364">
    <property type="protein sequence ID" value="CEP62471.1"/>
    <property type="molecule type" value="Genomic_DNA"/>
</dbReference>
<dbReference type="Pfam" id="PF03981">
    <property type="entry name" value="Ubiq_cyt_C_chap"/>
    <property type="match status" value="1"/>
</dbReference>